<organism evidence="2 3">
    <name type="scientific">Sulfuracidifex tepidarius</name>
    <dbReference type="NCBI Taxonomy" id="1294262"/>
    <lineage>
        <taxon>Archaea</taxon>
        <taxon>Thermoproteota</taxon>
        <taxon>Thermoprotei</taxon>
        <taxon>Sulfolobales</taxon>
        <taxon>Sulfolobaceae</taxon>
        <taxon>Sulfuracidifex</taxon>
    </lineage>
</organism>
<reference evidence="2 3" key="1">
    <citation type="journal article" date="2020" name="Int. J. Syst. Evol. Microbiol.">
        <title>Sulfuracidifex tepidarius gen. nov., sp. nov. and transfer of Sulfolobus metallicus Huber and Stetter 1992 to the genus Sulfuracidifex as Sulfuracidifex metallicus comb. nov.</title>
        <authorList>
            <person name="Itoh T."/>
            <person name="Miura T."/>
            <person name="Sakai H.D."/>
            <person name="Kato S."/>
            <person name="Ohkuma M."/>
            <person name="Takashina T."/>
        </authorList>
    </citation>
    <scope>NUCLEOTIDE SEQUENCE [LARGE SCALE GENOMIC DNA]</scope>
    <source>
        <strain evidence="2 3">IC-006</strain>
    </source>
</reference>
<keyword evidence="3" id="KW-1185">Reference proteome</keyword>
<evidence type="ECO:0000313" key="2">
    <source>
        <dbReference type="EMBL" id="BBG23663.1"/>
    </source>
</evidence>
<proteinExistence type="predicted"/>
<dbReference type="InterPro" id="IPR010095">
    <property type="entry name" value="Cas12f1-like_TNB"/>
</dbReference>
<keyword evidence="1" id="KW-0238">DNA-binding</keyword>
<dbReference type="AlphaFoldDB" id="A0A510DTV4"/>
<name>A0A510DTV4_9CREN</name>
<evidence type="ECO:0000256" key="1">
    <source>
        <dbReference type="ARBA" id="ARBA00023125"/>
    </source>
</evidence>
<sequence>MLVKTTTGLSQEPQGLHELEDEEARLIVKGDNAFLKVVFDKPLERDEPRESVAVDVNMGEVVVGRDDTHYVRIPTRLEVHHCKSLAERLQKYYPKRWRENKRILHRTHSFHLKAERMEDARKVGKWVVEIARMMGANVIKLESLRNLIKNVDKLSKEFRDKLYLMQYRRVQYWIVWQAKERGGRRIREPQLLFRFMP</sequence>
<evidence type="ECO:0000313" key="3">
    <source>
        <dbReference type="Proteomes" id="UP000322983"/>
    </source>
</evidence>
<dbReference type="KEGG" id="step:IC006_0951"/>
<accession>A0A510DTV4</accession>
<dbReference type="GO" id="GO:0003677">
    <property type="term" value="F:DNA binding"/>
    <property type="evidence" value="ECO:0007669"/>
    <property type="project" value="UniProtKB-KW"/>
</dbReference>
<gene>
    <name evidence="2" type="ORF">IC006_0951</name>
</gene>
<dbReference type="Proteomes" id="UP000322983">
    <property type="component" value="Chromosome"/>
</dbReference>
<dbReference type="EMBL" id="AP018929">
    <property type="protein sequence ID" value="BBG23663.1"/>
    <property type="molecule type" value="Genomic_DNA"/>
</dbReference>
<dbReference type="NCBIfam" id="TIGR01766">
    <property type="entry name" value="IS200/IS605 family accessory protein TnpB-like domain"/>
    <property type="match status" value="1"/>
</dbReference>
<protein>
    <submittedName>
        <fullName evidence="2">Uncharacterized protein</fullName>
    </submittedName>
</protein>